<name>A0A2S5CIK9_9GAMM</name>
<sequence length="118" mass="14041">MVKTFQTPAQQYAHDKSNFDIFNDYDFLWGKESDSTTPWSESDILCLCEKLLESSLASLLDSRRSWNTRKEIYFWILNESDKNPFSFNNCCQFTGVDHDVIRDFVMQKFKPQLLRQLH</sequence>
<reference evidence="1 2" key="1">
    <citation type="submission" date="2017-11" db="EMBL/GenBank/DDBJ databases">
        <title>Draft Genome Sequence of Methylobacter psychrotolerans Sph1T, an Obligate Methanotroph from Low-Temperature Environments.</title>
        <authorList>
            <person name="Oshkin I.Y."/>
            <person name="Miroshnikov K."/>
            <person name="Belova S.E."/>
            <person name="Korzhenkov A."/>
            <person name="Toshchakov S.V."/>
            <person name="Dedysh S.N."/>
        </authorList>
    </citation>
    <scope>NUCLEOTIDE SEQUENCE [LARGE SCALE GENOMIC DNA]</scope>
    <source>
        <strain evidence="1 2">Sph1</strain>
    </source>
</reference>
<evidence type="ECO:0000313" key="2">
    <source>
        <dbReference type="Proteomes" id="UP000237423"/>
    </source>
</evidence>
<organism evidence="1 2">
    <name type="scientific">Methylovulum psychrotolerans</name>
    <dbReference type="NCBI Taxonomy" id="1704499"/>
    <lineage>
        <taxon>Bacteria</taxon>
        <taxon>Pseudomonadati</taxon>
        <taxon>Pseudomonadota</taxon>
        <taxon>Gammaproteobacteria</taxon>
        <taxon>Methylococcales</taxon>
        <taxon>Methylococcaceae</taxon>
        <taxon>Methylovulum</taxon>
    </lineage>
</organism>
<dbReference type="Proteomes" id="UP000237423">
    <property type="component" value="Unassembled WGS sequence"/>
</dbReference>
<gene>
    <name evidence="1" type="ORF">AADEFJLK_03524</name>
</gene>
<protein>
    <submittedName>
        <fullName evidence="1">Uncharacterized protein</fullName>
    </submittedName>
</protein>
<dbReference type="RefSeq" id="WP_103975172.1">
    <property type="nucleotide sequence ID" value="NZ_PGFZ01000009.1"/>
</dbReference>
<evidence type="ECO:0000313" key="1">
    <source>
        <dbReference type="EMBL" id="POZ50629.1"/>
    </source>
</evidence>
<comment type="caution">
    <text evidence="1">The sequence shown here is derived from an EMBL/GenBank/DDBJ whole genome shotgun (WGS) entry which is preliminary data.</text>
</comment>
<accession>A0A2S5CIK9</accession>
<dbReference type="EMBL" id="PGFZ01000009">
    <property type="protein sequence ID" value="POZ50629.1"/>
    <property type="molecule type" value="Genomic_DNA"/>
</dbReference>
<proteinExistence type="predicted"/>
<dbReference type="AlphaFoldDB" id="A0A2S5CIK9"/>